<proteinExistence type="predicted"/>
<dbReference type="Proteomes" id="UP000288227">
    <property type="component" value="Unassembled WGS sequence"/>
</dbReference>
<dbReference type="SUPFAM" id="SSF55729">
    <property type="entry name" value="Acyl-CoA N-acyltransferases (Nat)"/>
    <property type="match status" value="2"/>
</dbReference>
<dbReference type="GO" id="GO:0016747">
    <property type="term" value="F:acyltransferase activity, transferring groups other than amino-acyl groups"/>
    <property type="evidence" value="ECO:0007669"/>
    <property type="project" value="InterPro"/>
</dbReference>
<dbReference type="OrthoDB" id="6290225at2"/>
<dbReference type="Pfam" id="PF13420">
    <property type="entry name" value="Acetyltransf_4"/>
    <property type="match status" value="1"/>
</dbReference>
<dbReference type="PANTHER" id="PTHR43415">
    <property type="entry name" value="SPERMIDINE N(1)-ACETYLTRANSFERASE"/>
    <property type="match status" value="1"/>
</dbReference>
<dbReference type="AlphaFoldDB" id="A0A401U6Z2"/>
<name>A0A401U6Z2_9BACT</name>
<evidence type="ECO:0000259" key="1">
    <source>
        <dbReference type="PROSITE" id="PS51186"/>
    </source>
</evidence>
<keyword evidence="3" id="KW-1185">Reference proteome</keyword>
<dbReference type="PANTHER" id="PTHR43415:SF3">
    <property type="entry name" value="GNAT-FAMILY ACETYLTRANSFERASE"/>
    <property type="match status" value="1"/>
</dbReference>
<accession>A0A401U6Z2</accession>
<organism evidence="2 3">
    <name type="scientific">Chryseotalea sanaruensis</name>
    <dbReference type="NCBI Taxonomy" id="2482724"/>
    <lineage>
        <taxon>Bacteria</taxon>
        <taxon>Pseudomonadati</taxon>
        <taxon>Bacteroidota</taxon>
        <taxon>Cytophagia</taxon>
        <taxon>Cytophagales</taxon>
        <taxon>Chryseotaleaceae</taxon>
        <taxon>Chryseotalea</taxon>
    </lineage>
</organism>
<dbReference type="RefSeq" id="WP_127121225.1">
    <property type="nucleotide sequence ID" value="NZ_BHXQ01000001.1"/>
</dbReference>
<comment type="caution">
    <text evidence="2">The sequence shown here is derived from an EMBL/GenBank/DDBJ whole genome shotgun (WGS) entry which is preliminary data.</text>
</comment>
<sequence>MMEYKCLTKQQFYFKQYAIVPIRMEDRFSIMQWRNEQMYHLRQNRILTPEDQDQYFKTVVAKLFDLDKPGQILFSYLDGDTCIGYGGLVHIDWTNRNAEISFIMDTTLEKEFFEFHWSTYLSLIERVAFEELDLHKIFTYAFNLRPHLYPVLEKSGFYREATLKEHAFFDERFISVVIHAKVHCYLRPALLTDAATTFRWATNPKVREFALNQSEIQWLDHKMWFANKLKSNHCFYYLLMQGDEPIGSIRFDIDTNEAMISYLLDPKYHGMGFGRILLKKGIEQFKQEAGHQITRITGWVINENLPSVKVFENLGFEKSQDDGTKSNYYLSII</sequence>
<dbReference type="CDD" id="cd04301">
    <property type="entry name" value="NAT_SF"/>
    <property type="match status" value="1"/>
</dbReference>
<dbReference type="PROSITE" id="PS51186">
    <property type="entry name" value="GNAT"/>
    <property type="match status" value="1"/>
</dbReference>
<dbReference type="InterPro" id="IPR000182">
    <property type="entry name" value="GNAT_dom"/>
</dbReference>
<dbReference type="InterPro" id="IPR016181">
    <property type="entry name" value="Acyl_CoA_acyltransferase"/>
</dbReference>
<evidence type="ECO:0000313" key="3">
    <source>
        <dbReference type="Proteomes" id="UP000288227"/>
    </source>
</evidence>
<dbReference type="Gene3D" id="3.40.630.30">
    <property type="match status" value="2"/>
</dbReference>
<dbReference type="EMBL" id="BHXQ01000001">
    <property type="protein sequence ID" value="GCC50610.1"/>
    <property type="molecule type" value="Genomic_DNA"/>
</dbReference>
<dbReference type="Pfam" id="PF13302">
    <property type="entry name" value="Acetyltransf_3"/>
    <property type="match status" value="1"/>
</dbReference>
<feature type="domain" description="N-acetyltransferase" evidence="1">
    <location>
        <begin position="184"/>
        <end position="333"/>
    </location>
</feature>
<reference evidence="2 3" key="1">
    <citation type="submission" date="2018-11" db="EMBL/GenBank/DDBJ databases">
        <title>Chryseotalea sanarue gen. nov., sp., nov., a member of the family Cytophagaceae, isolated from a brackish lake in Hamamatsu Japan.</title>
        <authorList>
            <person name="Maejima Y."/>
            <person name="Iino T."/>
            <person name="Muraguchi Y."/>
            <person name="Fukuda K."/>
            <person name="Ohkuma M."/>
            <person name="Moriuchi R."/>
            <person name="Dohra H."/>
            <person name="Kimbara K."/>
            <person name="Shintani M."/>
        </authorList>
    </citation>
    <scope>NUCLEOTIDE SEQUENCE [LARGE SCALE GENOMIC DNA]</scope>
    <source>
        <strain evidence="2 3">Ys</strain>
    </source>
</reference>
<protein>
    <recommendedName>
        <fullName evidence="1">N-acetyltransferase domain-containing protein</fullName>
    </recommendedName>
</protein>
<evidence type="ECO:0000313" key="2">
    <source>
        <dbReference type="EMBL" id="GCC50610.1"/>
    </source>
</evidence>
<gene>
    <name evidence="2" type="ORF">SanaruYs_08250</name>
</gene>